<dbReference type="SUPFAM" id="SSF54373">
    <property type="entry name" value="FAD-linked reductases, C-terminal domain"/>
    <property type="match status" value="1"/>
</dbReference>
<dbReference type="InterPro" id="IPR007867">
    <property type="entry name" value="GMC_OxRtase_C"/>
</dbReference>
<feature type="active site" description="Proton acceptor" evidence="7">
    <location>
        <position position="580"/>
    </location>
</feature>
<protein>
    <recommendedName>
        <fullName evidence="10 11">Glucose-methanol-choline oxidoreductase N-terminal domain-containing protein</fullName>
    </recommendedName>
</protein>
<feature type="domain" description="Glucose-methanol-choline oxidoreductase N-terminal" evidence="10">
    <location>
        <begin position="91"/>
        <end position="114"/>
    </location>
</feature>
<evidence type="ECO:0000256" key="6">
    <source>
        <dbReference type="ARBA" id="ARBA00023002"/>
    </source>
</evidence>
<dbReference type="STRING" id="92696.A0A4V2MXR8"/>
<dbReference type="EMBL" id="RWJN01000009">
    <property type="protein sequence ID" value="TCD71197.1"/>
    <property type="molecule type" value="Genomic_DNA"/>
</dbReference>
<dbReference type="Pfam" id="PF00732">
    <property type="entry name" value="GMC_oxred_N"/>
    <property type="match status" value="1"/>
</dbReference>
<comment type="similarity">
    <text evidence="2 9">Belongs to the GMC oxidoreductase family.</text>
</comment>
<evidence type="ECO:0000256" key="1">
    <source>
        <dbReference type="ARBA" id="ARBA00001974"/>
    </source>
</evidence>
<dbReference type="OrthoDB" id="269227at2759"/>
<dbReference type="Gene3D" id="3.50.50.60">
    <property type="entry name" value="FAD/NAD(P)-binding domain"/>
    <property type="match status" value="1"/>
</dbReference>
<evidence type="ECO:0000259" key="11">
    <source>
        <dbReference type="PROSITE" id="PS00624"/>
    </source>
</evidence>
<evidence type="ECO:0000256" key="3">
    <source>
        <dbReference type="ARBA" id="ARBA00022630"/>
    </source>
</evidence>
<dbReference type="Pfam" id="PF05199">
    <property type="entry name" value="GMC_oxred_C"/>
    <property type="match status" value="1"/>
</dbReference>
<dbReference type="PROSITE" id="PS00624">
    <property type="entry name" value="GMC_OXRED_2"/>
    <property type="match status" value="1"/>
</dbReference>
<dbReference type="SUPFAM" id="SSF51905">
    <property type="entry name" value="FAD/NAD(P)-binding domain"/>
    <property type="match status" value="1"/>
</dbReference>
<evidence type="ECO:0000256" key="2">
    <source>
        <dbReference type="ARBA" id="ARBA00010790"/>
    </source>
</evidence>
<keyword evidence="4" id="KW-0732">Signal</keyword>
<feature type="active site" description="Proton donor" evidence="7">
    <location>
        <position position="537"/>
    </location>
</feature>
<dbReference type="AlphaFoldDB" id="A0A4V2MXR8"/>
<evidence type="ECO:0000256" key="8">
    <source>
        <dbReference type="PIRSR" id="PIRSR000137-2"/>
    </source>
</evidence>
<dbReference type="Gene3D" id="3.30.560.10">
    <property type="entry name" value="Glucose Oxidase, domain 3"/>
    <property type="match status" value="1"/>
</dbReference>
<proteinExistence type="inferred from homology"/>
<name>A0A4V2MXR8_9APHY</name>
<dbReference type="GO" id="GO:0016614">
    <property type="term" value="F:oxidoreductase activity, acting on CH-OH group of donors"/>
    <property type="evidence" value="ECO:0007669"/>
    <property type="project" value="InterPro"/>
</dbReference>
<comment type="cofactor">
    <cofactor evidence="1 8">
        <name>FAD</name>
        <dbReference type="ChEBI" id="CHEBI:57692"/>
    </cofactor>
</comment>
<sequence>MTAKIESVANKPFDYVIAGGGTAGLTLAVKLSEDPHTSVLVLEAGGENIDDPIIMRPGYYGVHFGQDLYAWPHKTIPQKYADGLEMAWARGKGLGGSSSINFFNYDKPPAEDVNDFERLGNPGWNWEHFNSALRSFEGFVRPSNEMLESTQIRPGLWQLGTDGPVKTAFPPVINVIEGIIHETMFNLGIPAAPNPLGGDCKGFYLAPLTHDARTCTRSYATTAFYLPNKHRSNLHVLTFAHVVRVITEPTASGDLIATGVEFLYNGQPYVANANKEVIVSAGTLKSPQILELSGIGDPQVLNKISVPVKVALPGVGANVQDHLLISMGFELKDNPALETFDMLSDPAVAEEHLKLHKSLRGLHTQGVIGYAFCSLEMITDKAEEMYQEARRKIMKKLPSCSPGLQDQYKLELDRLRHGRPGIELLTFTGNISRPNPPTPGKKHISLHAGNYHCISRGTIHCTTADPLQDPEFDPHYFEEDVDLQILIEGAHYVRKVAATSPLKDIIARELNPGPSVELHNNEQMRSWIKKYCYSPWHTSSSCSMLPREKNGVVDSNLKVYGTTNVRVVDLSIIPVHVSAHTQSVVYGIAARAAEIITGVE</sequence>
<dbReference type="PANTHER" id="PTHR11552">
    <property type="entry name" value="GLUCOSE-METHANOL-CHOLINE GMC OXIDOREDUCTASE"/>
    <property type="match status" value="1"/>
</dbReference>
<evidence type="ECO:0000256" key="5">
    <source>
        <dbReference type="ARBA" id="ARBA00022827"/>
    </source>
</evidence>
<dbReference type="InterPro" id="IPR036188">
    <property type="entry name" value="FAD/NAD-bd_sf"/>
</dbReference>
<feature type="binding site" evidence="8">
    <location>
        <begin position="536"/>
        <end position="537"/>
    </location>
    <ligand>
        <name>FAD</name>
        <dbReference type="ChEBI" id="CHEBI:57692"/>
    </ligand>
</feature>
<accession>A0A4V2MXR8</accession>
<keyword evidence="6" id="KW-0560">Oxidoreductase</keyword>
<dbReference type="InterPro" id="IPR012132">
    <property type="entry name" value="GMC_OxRdtase"/>
</dbReference>
<evidence type="ECO:0000256" key="9">
    <source>
        <dbReference type="RuleBase" id="RU003968"/>
    </source>
</evidence>
<dbReference type="PIRSF" id="PIRSF000137">
    <property type="entry name" value="Alcohol_oxidase"/>
    <property type="match status" value="1"/>
</dbReference>
<dbReference type="InterPro" id="IPR000172">
    <property type="entry name" value="GMC_OxRdtase_N"/>
</dbReference>
<evidence type="ECO:0000256" key="4">
    <source>
        <dbReference type="ARBA" id="ARBA00022729"/>
    </source>
</evidence>
<dbReference type="Proteomes" id="UP000292702">
    <property type="component" value="Unassembled WGS sequence"/>
</dbReference>
<feature type="binding site" evidence="8">
    <location>
        <position position="242"/>
    </location>
    <ligand>
        <name>FAD</name>
        <dbReference type="ChEBI" id="CHEBI:57692"/>
    </ligand>
</feature>
<dbReference type="PANTHER" id="PTHR11552:SF201">
    <property type="entry name" value="GLUCOSE-METHANOL-CHOLINE OXIDOREDUCTASE N-TERMINAL DOMAIN-CONTAINING PROTEIN"/>
    <property type="match status" value="1"/>
</dbReference>
<keyword evidence="5 8" id="KW-0274">FAD</keyword>
<gene>
    <name evidence="12" type="ORF">EIP91_012147</name>
</gene>
<evidence type="ECO:0000259" key="10">
    <source>
        <dbReference type="PROSITE" id="PS00623"/>
    </source>
</evidence>
<dbReference type="PROSITE" id="PS00623">
    <property type="entry name" value="GMC_OXRED_1"/>
    <property type="match status" value="1"/>
</dbReference>
<keyword evidence="13" id="KW-1185">Reference proteome</keyword>
<evidence type="ECO:0000313" key="13">
    <source>
        <dbReference type="Proteomes" id="UP000292702"/>
    </source>
</evidence>
<keyword evidence="3 9" id="KW-0285">Flavoprotein</keyword>
<evidence type="ECO:0000313" key="12">
    <source>
        <dbReference type="EMBL" id="TCD71197.1"/>
    </source>
</evidence>
<reference evidence="12 13" key="1">
    <citation type="submission" date="2018-11" db="EMBL/GenBank/DDBJ databases">
        <title>Genome assembly of Steccherinum ochraceum LE-BIN_3174, the white-rot fungus of the Steccherinaceae family (The Residual Polyporoid clade, Polyporales, Basidiomycota).</title>
        <authorList>
            <person name="Fedorova T.V."/>
            <person name="Glazunova O.A."/>
            <person name="Landesman E.O."/>
            <person name="Moiseenko K.V."/>
            <person name="Psurtseva N.V."/>
            <person name="Savinova O.S."/>
            <person name="Shakhova N.V."/>
            <person name="Tyazhelova T.V."/>
            <person name="Vasina D.V."/>
        </authorList>
    </citation>
    <scope>NUCLEOTIDE SEQUENCE [LARGE SCALE GENOMIC DNA]</scope>
    <source>
        <strain evidence="12 13">LE-BIN_3174</strain>
    </source>
</reference>
<feature type="domain" description="Glucose-methanol-choline oxidoreductase N-terminal" evidence="11">
    <location>
        <begin position="282"/>
        <end position="296"/>
    </location>
</feature>
<dbReference type="GO" id="GO:0050660">
    <property type="term" value="F:flavin adenine dinucleotide binding"/>
    <property type="evidence" value="ECO:0007669"/>
    <property type="project" value="InterPro"/>
</dbReference>
<organism evidence="12 13">
    <name type="scientific">Steccherinum ochraceum</name>
    <dbReference type="NCBI Taxonomy" id="92696"/>
    <lineage>
        <taxon>Eukaryota</taxon>
        <taxon>Fungi</taxon>
        <taxon>Dikarya</taxon>
        <taxon>Basidiomycota</taxon>
        <taxon>Agaricomycotina</taxon>
        <taxon>Agaricomycetes</taxon>
        <taxon>Polyporales</taxon>
        <taxon>Steccherinaceae</taxon>
        <taxon>Steccherinum</taxon>
    </lineage>
</organism>
<comment type="caution">
    <text evidence="12">The sequence shown here is derived from an EMBL/GenBank/DDBJ whole genome shotgun (WGS) entry which is preliminary data.</text>
</comment>
<evidence type="ECO:0000256" key="7">
    <source>
        <dbReference type="PIRSR" id="PIRSR000137-1"/>
    </source>
</evidence>